<dbReference type="SUPFAM" id="SSF55604">
    <property type="entry name" value="Glucose permease domain IIB"/>
    <property type="match status" value="1"/>
</dbReference>
<sequence length="131" mass="15030">MNDIIVFGNITTWLKYNFWWILILLVLLLVLFGFIRLQRKPKIVKPKSVEDDQILSIIESYGGINNIKAAFLDGKRLKVELKSLDLLDIERFESYGASGIFISGNHIKMVLPYDMQKLVDKINNEIDGGKS</sequence>
<dbReference type="InterPro" id="IPR001996">
    <property type="entry name" value="PTS_IIB_1"/>
</dbReference>
<keyword evidence="4" id="KW-0472">Membrane</keyword>
<dbReference type="GO" id="GO:0009401">
    <property type="term" value="P:phosphoenolpyruvate-dependent sugar phosphotransferase system"/>
    <property type="evidence" value="ECO:0007669"/>
    <property type="project" value="UniProtKB-KW"/>
</dbReference>
<evidence type="ECO:0000313" key="7">
    <source>
        <dbReference type="Proteomes" id="UP000512167"/>
    </source>
</evidence>
<dbReference type="Proteomes" id="UP000512167">
    <property type="component" value="Chromosome"/>
</dbReference>
<protein>
    <recommendedName>
        <fullName evidence="5">PTS EIIB type-1 domain-containing protein</fullName>
    </recommendedName>
</protein>
<dbReference type="InterPro" id="IPR036878">
    <property type="entry name" value="Glu_permease_IIB"/>
</dbReference>
<name>A0A7L6MZM6_9MOLU</name>
<gene>
    <name evidence="6" type="ORF">HF295_00635</name>
</gene>
<dbReference type="PROSITE" id="PS51098">
    <property type="entry name" value="PTS_EIIB_TYPE_1"/>
    <property type="match status" value="1"/>
</dbReference>
<evidence type="ECO:0000256" key="4">
    <source>
        <dbReference type="SAM" id="Phobius"/>
    </source>
</evidence>
<comment type="caution">
    <text evidence="3">Lacks conserved residue(s) required for the propagation of feature annotation.</text>
</comment>
<keyword evidence="4" id="KW-0812">Transmembrane</keyword>
<dbReference type="Gene3D" id="3.30.1360.60">
    <property type="entry name" value="Glucose permease domain IIB"/>
    <property type="match status" value="1"/>
</dbReference>
<keyword evidence="7" id="KW-1185">Reference proteome</keyword>
<feature type="domain" description="PTS EIIB type-1" evidence="5">
    <location>
        <begin position="51"/>
        <end position="131"/>
    </location>
</feature>
<evidence type="ECO:0000259" key="5">
    <source>
        <dbReference type="PROSITE" id="PS51098"/>
    </source>
</evidence>
<evidence type="ECO:0000256" key="1">
    <source>
        <dbReference type="ARBA" id="ARBA00022679"/>
    </source>
</evidence>
<feature type="transmembrane region" description="Helical" evidence="4">
    <location>
        <begin position="18"/>
        <end position="37"/>
    </location>
</feature>
<dbReference type="AlphaFoldDB" id="A0A7L6MZM6"/>
<keyword evidence="4" id="KW-1133">Transmembrane helix</keyword>
<dbReference type="RefSeq" id="WP_312031911.1">
    <property type="nucleotide sequence ID" value="NZ_CP051151.1"/>
</dbReference>
<evidence type="ECO:0000256" key="3">
    <source>
        <dbReference type="PROSITE-ProRule" id="PRU00421"/>
    </source>
</evidence>
<keyword evidence="2" id="KW-0598">Phosphotransferase system</keyword>
<reference evidence="6 7" key="1">
    <citation type="submission" date="2020-04" db="EMBL/GenBank/DDBJ databases">
        <authorList>
            <person name="Zheng R.K."/>
            <person name="Sun C.M."/>
        </authorList>
    </citation>
    <scope>NUCLEOTIDE SEQUENCE [LARGE SCALE GENOMIC DNA]</scope>
    <source>
        <strain evidence="7">zrk29</strain>
    </source>
</reference>
<proteinExistence type="predicted"/>
<accession>A0A7L6MZM6</accession>
<keyword evidence="1" id="KW-0808">Transferase</keyword>
<dbReference type="EMBL" id="CP051151">
    <property type="protein sequence ID" value="QLY39443.1"/>
    <property type="molecule type" value="Genomic_DNA"/>
</dbReference>
<evidence type="ECO:0000313" key="6">
    <source>
        <dbReference type="EMBL" id="QLY39443.1"/>
    </source>
</evidence>
<dbReference type="GO" id="GO:0008982">
    <property type="term" value="F:protein-N(PI)-phosphohistidine-sugar phosphotransferase activity"/>
    <property type="evidence" value="ECO:0007669"/>
    <property type="project" value="InterPro"/>
</dbReference>
<organism evidence="6 7">
    <name type="scientific">Hujiaoplasma nucleasis</name>
    <dbReference type="NCBI Taxonomy" id="2725268"/>
    <lineage>
        <taxon>Bacteria</taxon>
        <taxon>Bacillati</taxon>
        <taxon>Mycoplasmatota</taxon>
        <taxon>Mollicutes</taxon>
        <taxon>Candidatus Izemoplasmatales</taxon>
        <taxon>Hujiaoplasmataceae</taxon>
        <taxon>Hujiaoplasma</taxon>
    </lineage>
</organism>
<evidence type="ECO:0000256" key="2">
    <source>
        <dbReference type="ARBA" id="ARBA00022683"/>
    </source>
</evidence>
<dbReference type="KEGG" id="tbk:HF295_00635"/>